<dbReference type="Proteomes" id="UP000199501">
    <property type="component" value="Unassembled WGS sequence"/>
</dbReference>
<sequence>MLLTVLGCSGSVPGPNAPASGYLLEAEGFLLGIELGNGTFAALQAIRDPFELDALLFSHLHADHCADFAGLSVYRRYHPRPPRDPRVHKLPVYAPHEAPQRFINAYATDEADRRITDLSDVYDYHALAVGKFHIGPFEVVAASAAHPCESFSFRITHAGRTFVYTGDTGVSAGVTALAEGADVVMAEASWTHGAAVIPDLHLSGREAGELAESAGARRLLVTHIPPWTDADAVMAEAEAAFSGETIRVEQGARYEI</sequence>
<reference evidence="3" key="1">
    <citation type="submission" date="2016-10" db="EMBL/GenBank/DDBJ databases">
        <authorList>
            <person name="Varghese N."/>
            <person name="Submissions S."/>
        </authorList>
    </citation>
    <scope>NUCLEOTIDE SEQUENCE [LARGE SCALE GENOMIC DNA]</scope>
    <source>
        <strain evidence="3">IBRC-M 10403</strain>
    </source>
</reference>
<dbReference type="CDD" id="cd07716">
    <property type="entry name" value="RNaseZ_short-form-like_MBL-fold"/>
    <property type="match status" value="1"/>
</dbReference>
<dbReference type="AlphaFoldDB" id="A0A1G6X438"/>
<dbReference type="STRING" id="1271860.SAMN05216174_11689"/>
<dbReference type="InterPro" id="IPR001279">
    <property type="entry name" value="Metallo-B-lactamas"/>
</dbReference>
<dbReference type="Pfam" id="PF12706">
    <property type="entry name" value="Lactamase_B_2"/>
    <property type="match status" value="1"/>
</dbReference>
<dbReference type="Gene3D" id="3.60.15.10">
    <property type="entry name" value="Ribonuclease Z/Hydroxyacylglutathione hydrolase-like"/>
    <property type="match status" value="1"/>
</dbReference>
<dbReference type="InterPro" id="IPR036866">
    <property type="entry name" value="RibonucZ/Hydroxyglut_hydro"/>
</dbReference>
<dbReference type="PANTHER" id="PTHR46018">
    <property type="entry name" value="ZINC PHOSPHODIESTERASE ELAC PROTEIN 1"/>
    <property type="match status" value="1"/>
</dbReference>
<organism evidence="2 3">
    <name type="scientific">Actinokineospora iranica</name>
    <dbReference type="NCBI Taxonomy" id="1271860"/>
    <lineage>
        <taxon>Bacteria</taxon>
        <taxon>Bacillati</taxon>
        <taxon>Actinomycetota</taxon>
        <taxon>Actinomycetes</taxon>
        <taxon>Pseudonocardiales</taxon>
        <taxon>Pseudonocardiaceae</taxon>
        <taxon>Actinokineospora</taxon>
    </lineage>
</organism>
<evidence type="ECO:0000313" key="2">
    <source>
        <dbReference type="EMBL" id="SDD72683.1"/>
    </source>
</evidence>
<dbReference type="SUPFAM" id="SSF56281">
    <property type="entry name" value="Metallo-hydrolase/oxidoreductase"/>
    <property type="match status" value="1"/>
</dbReference>
<name>A0A1G6X438_9PSEU</name>
<evidence type="ECO:0000259" key="1">
    <source>
        <dbReference type="Pfam" id="PF12706"/>
    </source>
</evidence>
<dbReference type="PANTHER" id="PTHR46018:SF4">
    <property type="entry name" value="METALLO-HYDROLASE YHFI-RELATED"/>
    <property type="match status" value="1"/>
</dbReference>
<proteinExistence type="predicted"/>
<protein>
    <submittedName>
        <fullName evidence="2">Ribonuclease BN, tRNA processing enzyme</fullName>
    </submittedName>
</protein>
<accession>A0A1G6X438</accession>
<feature type="domain" description="Metallo-beta-lactamase" evidence="1">
    <location>
        <begin position="47"/>
        <end position="224"/>
    </location>
</feature>
<keyword evidence="3" id="KW-1185">Reference proteome</keyword>
<dbReference type="OrthoDB" id="9800940at2"/>
<evidence type="ECO:0000313" key="3">
    <source>
        <dbReference type="Proteomes" id="UP000199501"/>
    </source>
</evidence>
<dbReference type="RefSeq" id="WP_091455938.1">
    <property type="nucleotide sequence ID" value="NZ_FMZZ01000016.1"/>
</dbReference>
<gene>
    <name evidence="2" type="ORF">SAMN05216174_11689</name>
</gene>
<dbReference type="EMBL" id="FMZZ01000016">
    <property type="protein sequence ID" value="SDD72683.1"/>
    <property type="molecule type" value="Genomic_DNA"/>
</dbReference>
<dbReference type="GO" id="GO:0042781">
    <property type="term" value="F:3'-tRNA processing endoribonuclease activity"/>
    <property type="evidence" value="ECO:0007669"/>
    <property type="project" value="TreeGrafter"/>
</dbReference>